<dbReference type="Pfam" id="PF25873">
    <property type="entry name" value="WHD_MalT"/>
    <property type="match status" value="1"/>
</dbReference>
<feature type="domain" description="Bacterial transcriptional activator" evidence="1">
    <location>
        <begin position="952"/>
        <end position="1097"/>
    </location>
</feature>
<dbReference type="InterPro" id="IPR051677">
    <property type="entry name" value="AfsR-DnrI-RedD_regulator"/>
</dbReference>
<protein>
    <recommendedName>
        <fullName evidence="1">Bacterial transcriptional activator domain-containing protein</fullName>
    </recommendedName>
</protein>
<name>A0A5K7Z8X5_9BACT</name>
<dbReference type="Gene3D" id="1.10.10.10">
    <property type="entry name" value="Winged helix-like DNA-binding domain superfamily/Winged helix DNA-binding domain"/>
    <property type="match status" value="1"/>
</dbReference>
<evidence type="ECO:0000259" key="1">
    <source>
        <dbReference type="SMART" id="SM01043"/>
    </source>
</evidence>
<dbReference type="InterPro" id="IPR019734">
    <property type="entry name" value="TPR_rpt"/>
</dbReference>
<evidence type="ECO:0000313" key="2">
    <source>
        <dbReference type="EMBL" id="BBO77220.1"/>
    </source>
</evidence>
<dbReference type="InterPro" id="IPR016032">
    <property type="entry name" value="Sig_transdc_resp-reg_C-effctor"/>
</dbReference>
<dbReference type="InterPro" id="IPR036388">
    <property type="entry name" value="WH-like_DNA-bd_sf"/>
</dbReference>
<dbReference type="PANTHER" id="PTHR35807">
    <property type="entry name" value="TRANSCRIPTIONAL REGULATOR REDD-RELATED"/>
    <property type="match status" value="1"/>
</dbReference>
<dbReference type="Pfam" id="PF03704">
    <property type="entry name" value="BTAD"/>
    <property type="match status" value="1"/>
</dbReference>
<accession>A0A5K7Z8X5</accession>
<sequence length="1099" mass="122239">MVDVRTTAKTTLPDLTRAIFRQRLIQRITAANSARVILITGQAAQGKTTLAAGLARQPGPACAWMHLDASDRDPMNLFRLLAHALATSLAETDVSAFLKNPAISFGSKTGSGRIAEMAGALLEEITARGPVRVVMDGIDALGGNADSLAIVERVLDAVAPPGCLILVSRETLPLKLESMRIRRELFELTNDDLAFSPEEIHRFFLDLYGLRLEDSQLTRISQLTDGWAGGLVLVWEALRHISENQRGAFIENGLPEALRGERLNYFSEAVFSGLNAATRAFLIRSAIFDTIDSRIALRCLQEQPAEDAAAILNGLVRQNLFIQQLYDPKTGWGYRYNQLFRDFLLDKFHHTIDSQTQRTFLVRAANLAWDEGNFEEAIRFFLKAGAFDKAAAGIKKIAMGLSAQGRFADLSGWIEILPDRMVDDDTWLVFYKAMGQRISGGRKNIDAFSSAYHRFKEEGERRGQLLSLAYLIEAAVFLGHPTADLKRWLKAAWTLLETVSGNRYYPFAKTVLWTQVAFGSLSVAGDLQKGLSACRNALLLANTIGDDTLTVNATIIHVFGLALTGEFAAAEKELAAIDRLVGAAYPEYRALKNVVHMDLALSQGDLAGAQRLLDINQEDIDTFGLLFLYPIHVDLSGQLQIHQRRFDDLAQTTRHLQDVATLAANPFYHGLAQRLRSLNAYHQGRFELAHKWAQKAARKIDRSLGDSVHLFRCRLIEGMAAYHLDDPADARRALESARELFSRVSSNLSLVEACLGLSLVERAQGNTAEADRLLESALTMAASRGYRTLPILAAPDILAACSPAHGNERPELARMARLLTETLPAEKTTPPRPAETVDTVEAAGAQIHIHTLGRFEVRRENDDVISDGQWGGNRQKLMLKAIVVNGCREIPKDILMDAIWPDSGTDAALGRFKVTLHRLRKILEPDMNGRKGASCISLKDNRVSLDSERCRVDVNDFLAACDEVRQVKQEDDDGRSLSACQRAIEIYGGDFLPEEPYLSWAEMKRSALRDQYLGVLMEMAILFERKNDLEQAVNCCRRAIQTDPLAEHFHQRLMRLLRRQGLNSAVVKVYRDLTAKLAVELDTMPDPATTRIYEDMIKK</sequence>
<reference evidence="2 3" key="1">
    <citation type="submission" date="2019-11" db="EMBL/GenBank/DDBJ databases">
        <title>Comparative genomics of hydrocarbon-degrading Desulfosarcina strains.</title>
        <authorList>
            <person name="Watanabe M."/>
            <person name="Kojima H."/>
            <person name="Fukui M."/>
        </authorList>
    </citation>
    <scope>NUCLEOTIDE SEQUENCE [LARGE SCALE GENOMIC DNA]</scope>
    <source>
        <strain evidence="2 3">PP31</strain>
    </source>
</reference>
<gene>
    <name evidence="2" type="ORF">DSCW_46370</name>
</gene>
<dbReference type="GO" id="GO:0003677">
    <property type="term" value="F:DNA binding"/>
    <property type="evidence" value="ECO:0007669"/>
    <property type="project" value="InterPro"/>
</dbReference>
<proteinExistence type="predicted"/>
<dbReference type="SUPFAM" id="SSF48452">
    <property type="entry name" value="TPR-like"/>
    <property type="match status" value="2"/>
</dbReference>
<dbReference type="InterPro" id="IPR059106">
    <property type="entry name" value="WHD_MalT"/>
</dbReference>
<dbReference type="RefSeq" id="WP_155305987.1">
    <property type="nucleotide sequence ID" value="NZ_AP021875.1"/>
</dbReference>
<dbReference type="Gene3D" id="1.25.40.10">
    <property type="entry name" value="Tetratricopeptide repeat domain"/>
    <property type="match status" value="2"/>
</dbReference>
<dbReference type="EMBL" id="AP021875">
    <property type="protein sequence ID" value="BBO77220.1"/>
    <property type="molecule type" value="Genomic_DNA"/>
</dbReference>
<dbReference type="SMART" id="SM01043">
    <property type="entry name" value="BTAD"/>
    <property type="match status" value="1"/>
</dbReference>
<dbReference type="AlphaFoldDB" id="A0A5K7Z8X5"/>
<dbReference type="InterPro" id="IPR027417">
    <property type="entry name" value="P-loop_NTPase"/>
</dbReference>
<dbReference type="Gene3D" id="3.40.50.300">
    <property type="entry name" value="P-loop containing nucleotide triphosphate hydrolases"/>
    <property type="match status" value="1"/>
</dbReference>
<organism evidence="2 3">
    <name type="scientific">Desulfosarcina widdelii</name>
    <dbReference type="NCBI Taxonomy" id="947919"/>
    <lineage>
        <taxon>Bacteria</taxon>
        <taxon>Pseudomonadati</taxon>
        <taxon>Thermodesulfobacteriota</taxon>
        <taxon>Desulfobacteria</taxon>
        <taxon>Desulfobacterales</taxon>
        <taxon>Desulfosarcinaceae</taxon>
        <taxon>Desulfosarcina</taxon>
    </lineage>
</organism>
<dbReference type="SUPFAM" id="SSF46894">
    <property type="entry name" value="C-terminal effector domain of the bipartite response regulators"/>
    <property type="match status" value="1"/>
</dbReference>
<dbReference type="InterPro" id="IPR011990">
    <property type="entry name" value="TPR-like_helical_dom_sf"/>
</dbReference>
<dbReference type="InterPro" id="IPR005158">
    <property type="entry name" value="BTAD"/>
</dbReference>
<dbReference type="PANTHER" id="PTHR35807:SF2">
    <property type="entry name" value="TRANSCRIPTIONAL ACTIVATOR DOMAIN"/>
    <property type="match status" value="1"/>
</dbReference>
<dbReference type="SUPFAM" id="SSF52540">
    <property type="entry name" value="P-loop containing nucleoside triphosphate hydrolases"/>
    <property type="match status" value="1"/>
</dbReference>
<dbReference type="SMART" id="SM00028">
    <property type="entry name" value="TPR"/>
    <property type="match status" value="4"/>
</dbReference>
<dbReference type="OrthoDB" id="223734at2"/>
<dbReference type="KEGG" id="dwd:DSCW_46370"/>
<dbReference type="Proteomes" id="UP000427769">
    <property type="component" value="Chromosome"/>
</dbReference>
<evidence type="ECO:0000313" key="3">
    <source>
        <dbReference type="Proteomes" id="UP000427769"/>
    </source>
</evidence>
<keyword evidence="3" id="KW-1185">Reference proteome</keyword>
<dbReference type="GO" id="GO:0006355">
    <property type="term" value="P:regulation of DNA-templated transcription"/>
    <property type="evidence" value="ECO:0007669"/>
    <property type="project" value="InterPro"/>
</dbReference>